<evidence type="ECO:0000313" key="5">
    <source>
        <dbReference type="EMBL" id="ACC81584.1"/>
    </source>
</evidence>
<sequence>MNTSKPEVVVITGASAGIGRATVRAFAKRGAYIGLVARSRDGLEAARQEVEAAGAKALVLPTDVSDPEQVEAAAAAVEKEFGPIDIWVNDAMASILSPFTEIKPEEFRRVTEVTYLGYVYGTMAALRRMKPRDRGTIVQVGSALAYRSIPLQSAYCGAKSAIRGFTDSIRCELHHDRSNVHITMVQMPAVNTPQFDWIENNMPHKPQPVPPIFQPEVAAEAIVWAATHKRRELYVGSSTVEAILGTKVAPGILDRYLGKTGYKSQQTEQPENKNRLSNLWEPLPGDRGAHGRFDDQAQDYSAQLWATENQDWLILGLGAGVVLVAVGAYLNHQAQQERYVAQKDEDDRISESDIRAEVARQLHQSTNRSSKLDKWNLLTGLTRFAWKALTTESKNNQKATQS</sequence>
<dbReference type="EnsemblBacteria" id="ACC81584">
    <property type="protein sequence ID" value="ACC81584"/>
    <property type="gene ID" value="Npun_R3103"/>
</dbReference>
<name>B2IXQ6_NOSP7</name>
<evidence type="ECO:0000256" key="1">
    <source>
        <dbReference type="ARBA" id="ARBA00006484"/>
    </source>
</evidence>
<dbReference type="CDD" id="cd05360">
    <property type="entry name" value="SDR_c3"/>
    <property type="match status" value="1"/>
</dbReference>
<dbReference type="PROSITE" id="PS00061">
    <property type="entry name" value="ADH_SHORT"/>
    <property type="match status" value="1"/>
</dbReference>
<dbReference type="eggNOG" id="COG4221">
    <property type="taxonomic scope" value="Bacteria"/>
</dbReference>
<dbReference type="NCBIfam" id="NF005495">
    <property type="entry name" value="PRK07109.1"/>
    <property type="match status" value="1"/>
</dbReference>
<dbReference type="GO" id="GO:0004316">
    <property type="term" value="F:3-oxoacyl-[acyl-carrier-protein] reductase (NADPH) activity"/>
    <property type="evidence" value="ECO:0007669"/>
    <property type="project" value="UniProtKB-EC"/>
</dbReference>
<dbReference type="Proteomes" id="UP000001191">
    <property type="component" value="Chromosome"/>
</dbReference>
<dbReference type="STRING" id="63737.Npun_R3103"/>
<dbReference type="EMBL" id="CP001037">
    <property type="protein sequence ID" value="ACC81584.1"/>
    <property type="molecule type" value="Genomic_DNA"/>
</dbReference>
<comment type="similarity">
    <text evidence="1 3">Belongs to the short-chain dehydrogenases/reductases (SDR) family.</text>
</comment>
<dbReference type="Pfam" id="PF00106">
    <property type="entry name" value="adh_short"/>
    <property type="match status" value="1"/>
</dbReference>
<keyword evidence="6" id="KW-1185">Reference proteome</keyword>
<accession>B2IXQ6</accession>
<dbReference type="EC" id="1.1.1.100" evidence="5"/>
<dbReference type="PRINTS" id="PR00081">
    <property type="entry name" value="GDHRDH"/>
</dbReference>
<reference evidence="5 6" key="2">
    <citation type="journal article" date="2013" name="Plant Physiol.">
        <title>A Nostoc punctiforme Sugar Transporter Necessary to Establish a Cyanobacterium-Plant Symbiosis.</title>
        <authorList>
            <person name="Ekman M."/>
            <person name="Picossi S."/>
            <person name="Campbell E.L."/>
            <person name="Meeks J.C."/>
            <person name="Flores E."/>
        </authorList>
    </citation>
    <scope>NUCLEOTIDE SEQUENCE [LARGE SCALE GENOMIC DNA]</scope>
    <source>
        <strain evidence="6">ATCC 29133 / PCC 73102</strain>
    </source>
</reference>
<dbReference type="InterPro" id="IPR057326">
    <property type="entry name" value="KR_dom"/>
</dbReference>
<dbReference type="InterPro" id="IPR020904">
    <property type="entry name" value="Sc_DH/Rdtase_CS"/>
</dbReference>
<dbReference type="AlphaFoldDB" id="B2IXQ6"/>
<dbReference type="SMART" id="SM00822">
    <property type="entry name" value="PKS_KR"/>
    <property type="match status" value="1"/>
</dbReference>
<protein>
    <submittedName>
        <fullName evidence="5">Short-chain dehydrogenase/reductase SDR</fullName>
        <ecNumber evidence="5">1.1.1.100</ecNumber>
    </submittedName>
</protein>
<keyword evidence="2 5" id="KW-0560">Oxidoreductase</keyword>
<dbReference type="Gene3D" id="3.40.50.720">
    <property type="entry name" value="NAD(P)-binding Rossmann-like Domain"/>
    <property type="match status" value="1"/>
</dbReference>
<dbReference type="InterPro" id="IPR036291">
    <property type="entry name" value="NAD(P)-bd_dom_sf"/>
</dbReference>
<evidence type="ECO:0000313" key="6">
    <source>
        <dbReference type="Proteomes" id="UP000001191"/>
    </source>
</evidence>
<proteinExistence type="inferred from homology"/>
<dbReference type="InterPro" id="IPR002347">
    <property type="entry name" value="SDR_fam"/>
</dbReference>
<dbReference type="PANTHER" id="PTHR44196:SF1">
    <property type="entry name" value="DEHYDROGENASE_REDUCTASE SDR FAMILY MEMBER 7B"/>
    <property type="match status" value="1"/>
</dbReference>
<dbReference type="PhylomeDB" id="B2IXQ6"/>
<dbReference type="PANTHER" id="PTHR44196">
    <property type="entry name" value="DEHYDROGENASE/REDUCTASE SDR FAMILY MEMBER 7B"/>
    <property type="match status" value="1"/>
</dbReference>
<dbReference type="OrthoDB" id="9775296at2"/>
<gene>
    <name evidence="5" type="ordered locus">Npun_R3103</name>
</gene>
<feature type="domain" description="Ketoreductase" evidence="4">
    <location>
        <begin position="7"/>
        <end position="193"/>
    </location>
</feature>
<dbReference type="HOGENOM" id="CLU_010194_2_1_3"/>
<dbReference type="PRINTS" id="PR00080">
    <property type="entry name" value="SDRFAMILY"/>
</dbReference>
<dbReference type="RefSeq" id="WP_012409570.1">
    <property type="nucleotide sequence ID" value="NC_010628.1"/>
</dbReference>
<evidence type="ECO:0000256" key="2">
    <source>
        <dbReference type="ARBA" id="ARBA00023002"/>
    </source>
</evidence>
<reference evidence="6" key="1">
    <citation type="submission" date="2008-04" db="EMBL/GenBank/DDBJ databases">
        <title>Complete sequence of chromosome of Nostoc punctiforme ATCC 29133.</title>
        <authorList>
            <consortium name="US DOE Joint Genome Institute"/>
            <person name="Copeland A."/>
            <person name="Lucas S."/>
            <person name="Lapidus A."/>
            <person name="Glavina del Rio T."/>
            <person name="Dalin E."/>
            <person name="Tice H."/>
            <person name="Pitluck S."/>
            <person name="Chain P."/>
            <person name="Malfatti S."/>
            <person name="Shin M."/>
            <person name="Vergez L."/>
            <person name="Schmutz J."/>
            <person name="Larimer F."/>
            <person name="Land M."/>
            <person name="Hauser L."/>
            <person name="Kyrpides N."/>
            <person name="Kim E."/>
            <person name="Meeks J.C."/>
            <person name="Elhai J."/>
            <person name="Campbell E.L."/>
            <person name="Thiel T."/>
            <person name="Longmire J."/>
            <person name="Potts M."/>
            <person name="Atlas R."/>
        </authorList>
    </citation>
    <scope>NUCLEOTIDE SEQUENCE [LARGE SCALE GENOMIC DNA]</scope>
    <source>
        <strain evidence="6">ATCC 29133 / PCC 73102</strain>
    </source>
</reference>
<evidence type="ECO:0000256" key="3">
    <source>
        <dbReference type="RuleBase" id="RU000363"/>
    </source>
</evidence>
<evidence type="ECO:0000259" key="4">
    <source>
        <dbReference type="SMART" id="SM00822"/>
    </source>
</evidence>
<dbReference type="GO" id="GO:0016020">
    <property type="term" value="C:membrane"/>
    <property type="evidence" value="ECO:0007669"/>
    <property type="project" value="TreeGrafter"/>
</dbReference>
<dbReference type="KEGG" id="npu:Npun_R3103"/>
<organism evidence="5 6">
    <name type="scientific">Nostoc punctiforme (strain ATCC 29133 / PCC 73102)</name>
    <dbReference type="NCBI Taxonomy" id="63737"/>
    <lineage>
        <taxon>Bacteria</taxon>
        <taxon>Bacillati</taxon>
        <taxon>Cyanobacteriota</taxon>
        <taxon>Cyanophyceae</taxon>
        <taxon>Nostocales</taxon>
        <taxon>Nostocaceae</taxon>
        <taxon>Nostoc</taxon>
    </lineage>
</organism>
<dbReference type="SUPFAM" id="SSF51735">
    <property type="entry name" value="NAD(P)-binding Rossmann-fold domains"/>
    <property type="match status" value="1"/>
</dbReference>